<dbReference type="EMBL" id="VMKJ01000031">
    <property type="protein sequence ID" value="TVO34403.1"/>
    <property type="molecule type" value="Genomic_DNA"/>
</dbReference>
<sequence>MSQQNELQQLNNRLDKCRHKLEAAQKRADNAMIYQFETEINQLSKKIAQLNHKKSYDLNKERKALLAMPFSRALTKEEKADQGKLKKSVKGLVIVHPLTKIGKELKLEEMTGFAPKEF</sequence>
<gene>
    <name evidence="3" type="ORF">FOF44_13570</name>
    <name evidence="2" type="ORF">GCM10007931_03830</name>
</gene>
<keyword evidence="1" id="KW-0175">Coiled coil</keyword>
<organism evidence="3 4">
    <name type="scientific">Vibrio algivorus</name>
    <dbReference type="NCBI Taxonomy" id="1667024"/>
    <lineage>
        <taxon>Bacteria</taxon>
        <taxon>Pseudomonadati</taxon>
        <taxon>Pseudomonadota</taxon>
        <taxon>Gammaproteobacteria</taxon>
        <taxon>Vibrionales</taxon>
        <taxon>Vibrionaceae</taxon>
        <taxon>Vibrio</taxon>
    </lineage>
</organism>
<proteinExistence type="predicted"/>
<keyword evidence="5" id="KW-1185">Reference proteome</keyword>
<dbReference type="EMBL" id="BSPV01000003">
    <property type="protein sequence ID" value="GLT13409.1"/>
    <property type="molecule type" value="Genomic_DNA"/>
</dbReference>
<reference evidence="5" key="2">
    <citation type="journal article" date="2019" name="Int. J. Syst. Evol. Microbiol.">
        <title>The Global Catalogue of Microorganisms (GCM) 10K type strain sequencing project: providing services to taxonomists for standard genome sequencing and annotation.</title>
        <authorList>
            <consortium name="The Broad Institute Genomics Platform"/>
            <consortium name="The Broad Institute Genome Sequencing Center for Infectious Disease"/>
            <person name="Wu L."/>
            <person name="Ma J."/>
        </authorList>
    </citation>
    <scope>NUCLEOTIDE SEQUENCE [LARGE SCALE GENOMIC DNA]</scope>
    <source>
        <strain evidence="5">NBRC 111146</strain>
    </source>
</reference>
<evidence type="ECO:0000313" key="2">
    <source>
        <dbReference type="EMBL" id="GLT13409.1"/>
    </source>
</evidence>
<evidence type="ECO:0000313" key="4">
    <source>
        <dbReference type="Proteomes" id="UP000319828"/>
    </source>
</evidence>
<reference evidence="2" key="4">
    <citation type="submission" date="2023-01" db="EMBL/GenBank/DDBJ databases">
        <title>Draft genome sequence of Vibrio algivorus strain NBRC 111146.</title>
        <authorList>
            <person name="Sun Q."/>
            <person name="Mori K."/>
        </authorList>
    </citation>
    <scope>NUCLEOTIDE SEQUENCE</scope>
    <source>
        <strain evidence="2">NBRC 111146</strain>
    </source>
</reference>
<dbReference type="OrthoDB" id="6454978at2"/>
<dbReference type="Gene3D" id="3.30.1370.150">
    <property type="entry name" value="Uncharacterised protein PF10928, DUF2810"/>
    <property type="match status" value="1"/>
</dbReference>
<dbReference type="Pfam" id="PF10928">
    <property type="entry name" value="DUF2810"/>
    <property type="match status" value="1"/>
</dbReference>
<feature type="coiled-coil region" evidence="1">
    <location>
        <begin position="7"/>
        <end position="53"/>
    </location>
</feature>
<dbReference type="InterPro" id="IPR021230">
    <property type="entry name" value="DUF2810"/>
</dbReference>
<accession>A0A557P160</accession>
<evidence type="ECO:0000256" key="1">
    <source>
        <dbReference type="SAM" id="Coils"/>
    </source>
</evidence>
<reference evidence="2" key="1">
    <citation type="journal article" date="2014" name="Int. J. Syst. Evol. Microbiol.">
        <title>Complete genome of a new Firmicutes species belonging to the dominant human colonic microbiota ('Ruminococcus bicirculans') reveals two chromosomes and a selective capacity to utilize plant glucans.</title>
        <authorList>
            <consortium name="NISC Comparative Sequencing Program"/>
            <person name="Wegmann U."/>
            <person name="Louis P."/>
            <person name="Goesmann A."/>
            <person name="Henrissat B."/>
            <person name="Duncan S.H."/>
            <person name="Flint H.J."/>
        </authorList>
    </citation>
    <scope>NUCLEOTIDE SEQUENCE</scope>
    <source>
        <strain evidence="2">NBRC 111146</strain>
    </source>
</reference>
<dbReference type="Proteomes" id="UP001157156">
    <property type="component" value="Unassembled WGS sequence"/>
</dbReference>
<dbReference type="Proteomes" id="UP000319828">
    <property type="component" value="Unassembled WGS sequence"/>
</dbReference>
<reference evidence="3 4" key="3">
    <citation type="submission" date="2019-07" db="EMBL/GenBank/DDBJ databases">
        <title>The draft genome sequence of Vibrio algivorus M1486.</title>
        <authorList>
            <person name="Meng X."/>
        </authorList>
    </citation>
    <scope>NUCLEOTIDE SEQUENCE [LARGE SCALE GENOMIC DNA]</scope>
    <source>
        <strain evidence="3 4">M1486</strain>
    </source>
</reference>
<protein>
    <submittedName>
        <fullName evidence="3">YibL family ribosome-associated protein</fullName>
    </submittedName>
</protein>
<comment type="caution">
    <text evidence="3">The sequence shown here is derived from an EMBL/GenBank/DDBJ whole genome shotgun (WGS) entry which is preliminary data.</text>
</comment>
<evidence type="ECO:0000313" key="5">
    <source>
        <dbReference type="Proteomes" id="UP001157156"/>
    </source>
</evidence>
<dbReference type="NCBIfam" id="NF008244">
    <property type="entry name" value="PRK11020.1"/>
    <property type="match status" value="1"/>
</dbReference>
<dbReference type="AlphaFoldDB" id="A0A557P160"/>
<dbReference type="RefSeq" id="WP_089123832.1">
    <property type="nucleotide sequence ID" value="NZ_BSPV01000003.1"/>
</dbReference>
<name>A0A557P160_9VIBR</name>
<evidence type="ECO:0000313" key="3">
    <source>
        <dbReference type="EMBL" id="TVO34403.1"/>
    </source>
</evidence>